<accession>A0A367ZKN4</accession>
<evidence type="ECO:0008006" key="3">
    <source>
        <dbReference type="Google" id="ProtNLM"/>
    </source>
</evidence>
<proteinExistence type="predicted"/>
<dbReference type="InterPro" id="IPR025354">
    <property type="entry name" value="DUF4258"/>
</dbReference>
<comment type="caution">
    <text evidence="1">The sequence shown here is derived from an EMBL/GenBank/DDBJ whole genome shotgun (WGS) entry which is preliminary data.</text>
</comment>
<dbReference type="Pfam" id="PF14076">
    <property type="entry name" value="DUF4258"/>
    <property type="match status" value="1"/>
</dbReference>
<sequence>MGRKSIARKIAAGDYQVTRHAYDQMVARDIYIRQVHDAIVNGRVVQRWDERDGPKLAIVGPRFNGDFLKVVVKDLPTPKVITVCYPYEELD</sequence>
<reference evidence="1 2" key="1">
    <citation type="submission" date="2018-05" db="EMBL/GenBank/DDBJ databases">
        <title>A metagenomic window into the 2 km-deep terrestrial subsurface aquifer revealed taxonomically and functionally diverse microbial community comprising novel uncultured bacterial lineages.</title>
        <authorList>
            <person name="Kadnikov V.V."/>
            <person name="Mardanov A.V."/>
            <person name="Beletsky A.V."/>
            <person name="Banks D."/>
            <person name="Pimenov N.V."/>
            <person name="Frank Y.A."/>
            <person name="Karnachuk O.V."/>
            <person name="Ravin N.V."/>
        </authorList>
    </citation>
    <scope>NUCLEOTIDE SEQUENCE [LARGE SCALE GENOMIC DNA]</scope>
    <source>
        <strain evidence="1">BY5</strain>
    </source>
</reference>
<evidence type="ECO:0000313" key="1">
    <source>
        <dbReference type="EMBL" id="RCK78417.1"/>
    </source>
</evidence>
<evidence type="ECO:0000313" key="2">
    <source>
        <dbReference type="Proteomes" id="UP000252355"/>
    </source>
</evidence>
<protein>
    <recommendedName>
        <fullName evidence="3">DUF4258 domain-containing protein</fullName>
    </recommendedName>
</protein>
<dbReference type="EMBL" id="QOQW01000023">
    <property type="protein sequence ID" value="RCK78417.1"/>
    <property type="molecule type" value="Genomic_DNA"/>
</dbReference>
<organism evidence="1 2">
    <name type="scientific">Candidatus Ozemobacter sibiricus</name>
    <dbReference type="NCBI Taxonomy" id="2268124"/>
    <lineage>
        <taxon>Bacteria</taxon>
        <taxon>Candidatus Ozemobacteria</taxon>
        <taxon>Candidatus Ozemobacterales</taxon>
        <taxon>Candidatus Ozemobacteraceae</taxon>
        <taxon>Candidatus Ozemobacter</taxon>
    </lineage>
</organism>
<dbReference type="Proteomes" id="UP000252355">
    <property type="component" value="Unassembled WGS sequence"/>
</dbReference>
<name>A0A367ZKN4_9BACT</name>
<gene>
    <name evidence="1" type="ORF">OZSIB_1519</name>
</gene>
<dbReference type="AlphaFoldDB" id="A0A367ZKN4"/>